<protein>
    <recommendedName>
        <fullName evidence="3">SET domain-containing protein</fullName>
    </recommendedName>
</protein>
<dbReference type="Gene3D" id="1.10.220.160">
    <property type="match status" value="1"/>
</dbReference>
<dbReference type="PANTHER" id="PTHR12197">
    <property type="entry name" value="HISTONE-LYSINE N-METHYLTRANSFERASE SMYD"/>
    <property type="match status" value="1"/>
</dbReference>
<proteinExistence type="predicted"/>
<gene>
    <name evidence="1" type="ORF">O0I10_001142</name>
</gene>
<dbReference type="Gene3D" id="2.170.270.10">
    <property type="entry name" value="SET domain"/>
    <property type="match status" value="1"/>
</dbReference>
<dbReference type="InterPro" id="IPR050869">
    <property type="entry name" value="H3K4_H4K5_MeTrfase"/>
</dbReference>
<dbReference type="Gene3D" id="6.10.140.2220">
    <property type="match status" value="1"/>
</dbReference>
<dbReference type="EMBL" id="JARTCD010000003">
    <property type="protein sequence ID" value="KAJ8662966.1"/>
    <property type="molecule type" value="Genomic_DNA"/>
</dbReference>
<name>A0AAD7Y378_9FUNG</name>
<dbReference type="PANTHER" id="PTHR12197:SF294">
    <property type="entry name" value="POTENTIAL PROTEIN LYSINE METHYLTRANSFERASE SET6"/>
    <property type="match status" value="1"/>
</dbReference>
<dbReference type="Proteomes" id="UP001234581">
    <property type="component" value="Unassembled WGS sequence"/>
</dbReference>
<reference evidence="1 2" key="1">
    <citation type="submission" date="2023-03" db="EMBL/GenBank/DDBJ databases">
        <title>Genome sequence of Lichtheimia ornata CBS 291.66.</title>
        <authorList>
            <person name="Mohabir J.T."/>
            <person name="Shea T.P."/>
            <person name="Kurbessoian T."/>
            <person name="Berby B."/>
            <person name="Fontaine J."/>
            <person name="Livny J."/>
            <person name="Gnirke A."/>
            <person name="Stajich J.E."/>
            <person name="Cuomo C.A."/>
        </authorList>
    </citation>
    <scope>NUCLEOTIDE SEQUENCE [LARGE SCALE GENOMIC DNA]</scope>
    <source>
        <strain evidence="1">CBS 291.66</strain>
    </source>
</reference>
<evidence type="ECO:0000313" key="1">
    <source>
        <dbReference type="EMBL" id="KAJ8662966.1"/>
    </source>
</evidence>
<evidence type="ECO:0000313" key="2">
    <source>
        <dbReference type="Proteomes" id="UP001234581"/>
    </source>
</evidence>
<dbReference type="SUPFAM" id="SSF82199">
    <property type="entry name" value="SET domain"/>
    <property type="match status" value="1"/>
</dbReference>
<dbReference type="CDD" id="cd20071">
    <property type="entry name" value="SET_SMYD"/>
    <property type="match status" value="1"/>
</dbReference>
<dbReference type="RefSeq" id="XP_058347878.1">
    <property type="nucleotide sequence ID" value="XM_058481240.1"/>
</dbReference>
<dbReference type="GO" id="GO:0005634">
    <property type="term" value="C:nucleus"/>
    <property type="evidence" value="ECO:0007669"/>
    <property type="project" value="TreeGrafter"/>
</dbReference>
<dbReference type="AlphaFoldDB" id="A0AAD7Y378"/>
<dbReference type="InterPro" id="IPR046341">
    <property type="entry name" value="SET_dom_sf"/>
</dbReference>
<organism evidence="1 2">
    <name type="scientific">Lichtheimia ornata</name>
    <dbReference type="NCBI Taxonomy" id="688661"/>
    <lineage>
        <taxon>Eukaryota</taxon>
        <taxon>Fungi</taxon>
        <taxon>Fungi incertae sedis</taxon>
        <taxon>Mucoromycota</taxon>
        <taxon>Mucoromycotina</taxon>
        <taxon>Mucoromycetes</taxon>
        <taxon>Mucorales</taxon>
        <taxon>Lichtheimiaceae</taxon>
        <taxon>Lichtheimia</taxon>
    </lineage>
</organism>
<accession>A0AAD7Y378</accession>
<sequence length="268" mass="30751">MHCKACDQVYFCSNACADAYLPHHQNAWICTALRKLASLKKVGRHERSIAQLVLLVHWQRSCELSPFDTNHDQVDALESHYLDWDESLKEDYRRVLTFLESQLPDQSSLDIMHLVSRIESNGFGVHILNKKEPVGRALFPVVSLFNHDCDCNCEAEQLLHNDGIEDEMQKHTIENPDDGTVSVSMVYPDVFTRPRGMYRVMEIRTLRPAEADTPLTISYVDTSLPVAARRKKLLEDYFFQCTCTRCESELLLGSNSKKSSKKKTKNKK</sequence>
<dbReference type="GeneID" id="83208560"/>
<keyword evidence="2" id="KW-1185">Reference proteome</keyword>
<comment type="caution">
    <text evidence="1">The sequence shown here is derived from an EMBL/GenBank/DDBJ whole genome shotgun (WGS) entry which is preliminary data.</text>
</comment>
<evidence type="ECO:0008006" key="3">
    <source>
        <dbReference type="Google" id="ProtNLM"/>
    </source>
</evidence>